<dbReference type="OMA" id="GMFQKEV"/>
<dbReference type="InterPro" id="IPR001737">
    <property type="entry name" value="KsgA/Erm"/>
</dbReference>
<dbReference type="Gene3D" id="3.40.50.150">
    <property type="entry name" value="Vaccinia Virus protein VP39"/>
    <property type="match status" value="1"/>
</dbReference>
<evidence type="ECO:0000313" key="13">
    <source>
        <dbReference type="EnsemblMetazoa" id="XP_022656784"/>
    </source>
</evidence>
<dbReference type="AlphaFoldDB" id="A0A7M7JT45"/>
<dbReference type="FunFam" id="3.40.50.150:FF:000007">
    <property type="entry name" value="rRNA adenine N(6)-methyltransferase"/>
    <property type="match status" value="1"/>
</dbReference>
<dbReference type="FunCoup" id="A0A7M7JT45">
    <property type="interactions" value="909"/>
</dbReference>
<dbReference type="CDD" id="cd02440">
    <property type="entry name" value="AdoMet_MTases"/>
    <property type="match status" value="1"/>
</dbReference>
<dbReference type="EnsemblMetazoa" id="XM_022801050">
    <property type="protein sequence ID" value="XP_022656785"/>
    <property type="gene ID" value="LOC111248558"/>
</dbReference>
<dbReference type="KEGG" id="vde:111248558"/>
<dbReference type="GeneID" id="111248558"/>
<evidence type="ECO:0000256" key="3">
    <source>
        <dbReference type="ARBA" id="ARBA00022679"/>
    </source>
</evidence>
<evidence type="ECO:0000256" key="9">
    <source>
        <dbReference type="PROSITE-ProRule" id="PRU01026"/>
    </source>
</evidence>
<feature type="binding site" evidence="9">
    <location>
        <position position="83"/>
    </location>
    <ligand>
        <name>S-adenosyl-L-methionine</name>
        <dbReference type="ChEBI" id="CHEBI:59789"/>
    </ligand>
</feature>
<evidence type="ECO:0000259" key="12">
    <source>
        <dbReference type="SMART" id="SM00650"/>
    </source>
</evidence>
<dbReference type="Gene3D" id="1.10.8.480">
    <property type="match status" value="1"/>
</dbReference>
<dbReference type="NCBIfam" id="TIGR00755">
    <property type="entry name" value="ksgA"/>
    <property type="match status" value="1"/>
</dbReference>
<feature type="region of interest" description="Disordered" evidence="11">
    <location>
        <begin position="1"/>
        <end position="20"/>
    </location>
</feature>
<dbReference type="InterPro" id="IPR011530">
    <property type="entry name" value="rRNA_adenine_dimethylase"/>
</dbReference>
<sequence>MGRSKSKVGNGKSTITAKTSNSGQQLTFNTELGQHILKNPLVIQSIVEKAAVRSTDVVLEIGPGTGNMTVRLLEKAKKVIACEVDPRMVAELQKRVQCTPLQPKLQIIVGDVIKNNLPFFDLCVANMPYQISSPFVFKLLLHRPFFRCAVLMFQKEFAERLVAKPGDKLYCRLSVNTQLLARIDIIMKVGKNNFRPPPKVESAVVRLEPRNPPPNIDYASWDGLLRICFVRKNKTLSASFNQTSILHMLEKNYIAVAALKGSGGIPTNFLIKELVSECLGAYAQKRARQLDLDDFLQLLLNFTSKGIHFNMI</sequence>
<evidence type="ECO:0000256" key="8">
    <source>
        <dbReference type="ARBA" id="ARBA00061109"/>
    </source>
</evidence>
<organism evidence="13 14">
    <name type="scientific">Varroa destructor</name>
    <name type="common">Honeybee mite</name>
    <dbReference type="NCBI Taxonomy" id="109461"/>
    <lineage>
        <taxon>Eukaryota</taxon>
        <taxon>Metazoa</taxon>
        <taxon>Ecdysozoa</taxon>
        <taxon>Arthropoda</taxon>
        <taxon>Chelicerata</taxon>
        <taxon>Arachnida</taxon>
        <taxon>Acari</taxon>
        <taxon>Parasitiformes</taxon>
        <taxon>Mesostigmata</taxon>
        <taxon>Gamasina</taxon>
        <taxon>Dermanyssoidea</taxon>
        <taxon>Varroidae</taxon>
        <taxon>Varroa</taxon>
    </lineage>
</organism>
<feature type="compositionally biased region" description="Polar residues" evidence="11">
    <location>
        <begin position="11"/>
        <end position="20"/>
    </location>
</feature>
<evidence type="ECO:0000256" key="11">
    <source>
        <dbReference type="SAM" id="MobiDB-lite"/>
    </source>
</evidence>
<name>A0A7M7JT45_VARDE</name>
<dbReference type="PANTHER" id="PTHR11727:SF7">
    <property type="entry name" value="DIMETHYLADENOSINE TRANSFERASE-RELATED"/>
    <property type="match status" value="1"/>
</dbReference>
<keyword evidence="2 9" id="KW-0489">Methyltransferase</keyword>
<dbReference type="OrthoDB" id="74991at2759"/>
<dbReference type="GO" id="GO:0000179">
    <property type="term" value="F:rRNA (adenine-N6,N6-)-dimethyltransferase activity"/>
    <property type="evidence" value="ECO:0007669"/>
    <property type="project" value="UniProtKB-UniRule"/>
</dbReference>
<keyword evidence="1 10" id="KW-0698">rRNA processing</keyword>
<dbReference type="InterPro" id="IPR020598">
    <property type="entry name" value="rRNA_Ade_methylase_Trfase_N"/>
</dbReference>
<dbReference type="RefSeq" id="XP_022656786.1">
    <property type="nucleotide sequence ID" value="XM_022801051.1"/>
</dbReference>
<dbReference type="SMART" id="SM00650">
    <property type="entry name" value="rADc"/>
    <property type="match status" value="1"/>
</dbReference>
<dbReference type="HAMAP" id="MF_00607">
    <property type="entry name" value="16SrRNA_methyltr_A"/>
    <property type="match status" value="1"/>
</dbReference>
<dbReference type="EnsemblMetazoa" id="XM_022801049">
    <property type="protein sequence ID" value="XP_022656784"/>
    <property type="gene ID" value="LOC111248558"/>
</dbReference>
<keyword evidence="4 9" id="KW-0949">S-adenosyl-L-methionine</keyword>
<dbReference type="PANTHER" id="PTHR11727">
    <property type="entry name" value="DIMETHYLADENOSINE TRANSFERASE"/>
    <property type="match status" value="1"/>
</dbReference>
<dbReference type="RefSeq" id="XP_022656785.1">
    <property type="nucleotide sequence ID" value="XM_022801050.1"/>
</dbReference>
<feature type="binding site" evidence="9">
    <location>
        <position position="126"/>
    </location>
    <ligand>
        <name>S-adenosyl-L-methionine</name>
        <dbReference type="ChEBI" id="CHEBI:59789"/>
    </ligand>
</feature>
<dbReference type="Proteomes" id="UP000594260">
    <property type="component" value="Unplaced"/>
</dbReference>
<dbReference type="InParanoid" id="A0A7M7JT45"/>
<keyword evidence="5 9" id="KW-0694">RNA-binding</keyword>
<comment type="subunit">
    <text evidence="6">Part of the small subunit (SSU) processome, composed of more than 70 proteins and the RNA chaperone small nucleolar RNA (snoRNA) U3.</text>
</comment>
<dbReference type="EnsemblMetazoa" id="XM_022801051">
    <property type="protein sequence ID" value="XP_022656786"/>
    <property type="gene ID" value="LOC111248558"/>
</dbReference>
<dbReference type="InterPro" id="IPR029063">
    <property type="entry name" value="SAM-dependent_MTases_sf"/>
</dbReference>
<protein>
    <recommendedName>
        <fullName evidence="10">rRNA adenine N(6)-methyltransferase</fullName>
        <ecNumber evidence="10">2.1.1.-</ecNumber>
    </recommendedName>
</protein>
<keyword evidence="3 9" id="KW-0808">Transferase</keyword>
<evidence type="ECO:0000256" key="4">
    <source>
        <dbReference type="ARBA" id="ARBA00022691"/>
    </source>
</evidence>
<evidence type="ECO:0000256" key="7">
    <source>
        <dbReference type="ARBA" id="ARBA00046134"/>
    </source>
</evidence>
<dbReference type="SUPFAM" id="SSF53335">
    <property type="entry name" value="S-adenosyl-L-methionine-dependent methyltransferases"/>
    <property type="match status" value="1"/>
</dbReference>
<proteinExistence type="inferred from homology"/>
<evidence type="ECO:0000256" key="10">
    <source>
        <dbReference type="RuleBase" id="RU362106"/>
    </source>
</evidence>
<dbReference type="PROSITE" id="PS51689">
    <property type="entry name" value="SAM_RNA_A_N6_MT"/>
    <property type="match status" value="1"/>
</dbReference>
<dbReference type="Pfam" id="PF00398">
    <property type="entry name" value="RrnaAD"/>
    <property type="match status" value="1"/>
</dbReference>
<evidence type="ECO:0000313" key="14">
    <source>
        <dbReference type="Proteomes" id="UP000594260"/>
    </source>
</evidence>
<dbReference type="GO" id="GO:0005730">
    <property type="term" value="C:nucleolus"/>
    <property type="evidence" value="ECO:0007669"/>
    <property type="project" value="TreeGrafter"/>
</dbReference>
<dbReference type="GO" id="GO:0003723">
    <property type="term" value="F:RNA binding"/>
    <property type="evidence" value="ECO:0007669"/>
    <property type="project" value="UniProtKB-UniRule"/>
</dbReference>
<evidence type="ECO:0000256" key="6">
    <source>
        <dbReference type="ARBA" id="ARBA00035020"/>
    </source>
</evidence>
<evidence type="ECO:0000256" key="2">
    <source>
        <dbReference type="ARBA" id="ARBA00022603"/>
    </source>
</evidence>
<comment type="similarity">
    <text evidence="8 9 10">Belongs to the class I-like SAM-binding methyltransferase superfamily. rRNA adenine N(6)-methyltransferase family.</text>
</comment>
<dbReference type="RefSeq" id="XP_022656784.1">
    <property type="nucleotide sequence ID" value="XM_022801049.1"/>
</dbReference>
<reference evidence="13" key="1">
    <citation type="submission" date="2021-01" db="UniProtKB">
        <authorList>
            <consortium name="EnsemblMetazoa"/>
        </authorList>
    </citation>
    <scope>IDENTIFICATION</scope>
</reference>
<evidence type="ECO:0000256" key="5">
    <source>
        <dbReference type="ARBA" id="ARBA00022884"/>
    </source>
</evidence>
<feature type="binding site" evidence="9">
    <location>
        <position position="37"/>
    </location>
    <ligand>
        <name>S-adenosyl-L-methionine</name>
        <dbReference type="ChEBI" id="CHEBI:59789"/>
    </ligand>
</feature>
<feature type="domain" description="Ribosomal RNA adenine methylase transferase N-terminal" evidence="12">
    <location>
        <begin position="42"/>
        <end position="211"/>
    </location>
</feature>
<feature type="binding site" evidence="9">
    <location>
        <position position="35"/>
    </location>
    <ligand>
        <name>S-adenosyl-L-methionine</name>
        <dbReference type="ChEBI" id="CHEBI:59789"/>
    </ligand>
</feature>
<feature type="binding site" evidence="9">
    <location>
        <position position="111"/>
    </location>
    <ligand>
        <name>S-adenosyl-L-methionine</name>
        <dbReference type="ChEBI" id="CHEBI:59789"/>
    </ligand>
</feature>
<dbReference type="PROSITE" id="PS01131">
    <property type="entry name" value="RRNA_A_DIMETH"/>
    <property type="match status" value="1"/>
</dbReference>
<keyword evidence="14" id="KW-1185">Reference proteome</keyword>
<dbReference type="EC" id="2.1.1.-" evidence="10"/>
<feature type="binding site" evidence="9">
    <location>
        <position position="62"/>
    </location>
    <ligand>
        <name>S-adenosyl-L-methionine</name>
        <dbReference type="ChEBI" id="CHEBI:59789"/>
    </ligand>
</feature>
<dbReference type="InterPro" id="IPR020596">
    <property type="entry name" value="rRNA_Ade_Mease_Trfase_CS"/>
</dbReference>
<accession>A0A7M7JT45</accession>
<comment type="function">
    <text evidence="7">Specifically dimethylates two adjacent adenosines in the loop of a conserved hairpin near the 3'-end of 18S rRNA in the 40S particle. Involved in the pre-rRNA processing steps leading to small-subunit rRNA production independently of its RNA-modifying catalytic activity. Part of the small subunit (SSU) processome, first precursor of the small eukaryotic ribosomal subunit. During the assembly of the SSU processome in the nucleolus, many ribosome biogenesis factors, an RNA chaperone and ribosomal proteins associate with the nascent pre-rRNA and work in concert to generate RNA folding, modifications, rearrangements and cleavage as well as targeted degradation of pre-ribosomal RNA by the RNA exosome.</text>
</comment>
<evidence type="ECO:0000256" key="1">
    <source>
        <dbReference type="ARBA" id="ARBA00022552"/>
    </source>
</evidence>